<dbReference type="EMBL" id="CP050898">
    <property type="protein sequence ID" value="QIX21305.1"/>
    <property type="molecule type" value="Genomic_DNA"/>
</dbReference>
<dbReference type="SUPFAM" id="SSF52540">
    <property type="entry name" value="P-loop containing nucleoside triphosphate hydrolases"/>
    <property type="match status" value="1"/>
</dbReference>
<dbReference type="CDD" id="cd01029">
    <property type="entry name" value="TOPRIM_primases"/>
    <property type="match status" value="1"/>
</dbReference>
<dbReference type="RefSeq" id="WP_177319170.1">
    <property type="nucleotide sequence ID" value="NZ_CP050898.1"/>
</dbReference>
<evidence type="ECO:0000259" key="2">
    <source>
        <dbReference type="Pfam" id="PF09339"/>
    </source>
</evidence>
<dbReference type="GO" id="GO:0006355">
    <property type="term" value="P:regulation of DNA-templated transcription"/>
    <property type="evidence" value="ECO:0007669"/>
    <property type="project" value="InterPro"/>
</dbReference>
<dbReference type="CDD" id="cd00090">
    <property type="entry name" value="HTH_ARSR"/>
    <property type="match status" value="1"/>
</dbReference>
<proteinExistence type="predicted"/>
<feature type="region of interest" description="Disordered" evidence="1">
    <location>
        <begin position="583"/>
        <end position="624"/>
    </location>
</feature>
<dbReference type="Proteomes" id="UP000500870">
    <property type="component" value="Chromosome 1"/>
</dbReference>
<name>A0A6H0ZKE1_9HYPH</name>
<dbReference type="InterPro" id="IPR011991">
    <property type="entry name" value="ArsR-like_HTH"/>
</dbReference>
<protein>
    <submittedName>
        <fullName evidence="3">AAA family ATPase</fullName>
    </submittedName>
</protein>
<dbReference type="Pfam" id="PF09339">
    <property type="entry name" value="HTH_IclR"/>
    <property type="match status" value="1"/>
</dbReference>
<dbReference type="Gene3D" id="3.40.1360.10">
    <property type="match status" value="1"/>
</dbReference>
<dbReference type="SUPFAM" id="SSF56731">
    <property type="entry name" value="DNA primase core"/>
    <property type="match status" value="1"/>
</dbReference>
<evidence type="ECO:0000313" key="3">
    <source>
        <dbReference type="EMBL" id="QIX21305.1"/>
    </source>
</evidence>
<dbReference type="Pfam" id="PF13481">
    <property type="entry name" value="AAA_25"/>
    <property type="match status" value="1"/>
</dbReference>
<sequence>MNIAETVCNALHGDMVGKDACVVPGPGHGKDDRSLSVKNDSNNPDGFVVNSFAGDDAAECRDHVRRLAGLPEWKPTHRAERPTDPQFVYRDQHGKPYLRVTKVHKGSGKSFYQHSWNGREWVKGAQQVRLPYHLPAVIAADTVYICEGEKDADNLMDLGLVATTAPEGSGKWRGELNHWFAGKHVVILADNDQPGRDHATQVESGMKDIAASIRTVHFPMLQEKGDVSDWLALGNGKAELLEYCEKQSSSEPEPKRLSARDLMKMHFPPKREIVKGIIPAGCIILVGAPKVGKSWFVLQAATAVAAGSDFLGSPTEQGDVLYLALEDGFARLQSRLMMQASGCIDDIPDGFDLQTEIPLADKGGLAVIEEWLKDHPKASMVIVDVLKMFRATRGAKTNPYDQDYADIRPLTALANKYKVAIVVVHHTNKGSANAIDPFDRVSGTGGISGAADGTLILAPDEAGTIGLYGRGRDFMEFDKAIQLQPETCTWTVDSDAPVRDRNMGDAANAILRALRDADEPLSPTIIAQAADLDRVTVSQKLAALERKGTVRKAGRGQWELADKSKVVPTSTITTIATMVRKAHAANTSSIPSTTIPTTASLDEGVTEESSESSDSSSDATMGDLGNMYARMKAGAA</sequence>
<evidence type="ECO:0000313" key="4">
    <source>
        <dbReference type="Proteomes" id="UP000500870"/>
    </source>
</evidence>
<dbReference type="InterPro" id="IPR005471">
    <property type="entry name" value="Tscrpt_reg_IclR_N"/>
</dbReference>
<dbReference type="SUPFAM" id="SSF46785">
    <property type="entry name" value="Winged helix' DNA-binding domain"/>
    <property type="match status" value="1"/>
</dbReference>
<dbReference type="InterPro" id="IPR036390">
    <property type="entry name" value="WH_DNA-bd_sf"/>
</dbReference>
<evidence type="ECO:0000256" key="1">
    <source>
        <dbReference type="SAM" id="MobiDB-lite"/>
    </source>
</evidence>
<accession>A0A6H0ZKE1</accession>
<dbReference type="Gene3D" id="3.40.50.300">
    <property type="entry name" value="P-loop containing nucleotide triphosphate hydrolases"/>
    <property type="match status" value="1"/>
</dbReference>
<dbReference type="InterPro" id="IPR034154">
    <property type="entry name" value="TOPRIM_DnaG/twinkle"/>
</dbReference>
<dbReference type="InterPro" id="IPR027417">
    <property type="entry name" value="P-loop_NTPase"/>
</dbReference>
<feature type="compositionally biased region" description="Low complexity" evidence="1">
    <location>
        <begin position="587"/>
        <end position="598"/>
    </location>
</feature>
<gene>
    <name evidence="3" type="ORF">FOB41_09235</name>
</gene>
<organism evidence="3 4">
    <name type="scientific">Agrobacterium pusense</name>
    <dbReference type="NCBI Taxonomy" id="648995"/>
    <lineage>
        <taxon>Bacteria</taxon>
        <taxon>Pseudomonadati</taxon>
        <taxon>Pseudomonadota</taxon>
        <taxon>Alphaproteobacteria</taxon>
        <taxon>Hyphomicrobiales</taxon>
        <taxon>Rhizobiaceae</taxon>
        <taxon>Rhizobium/Agrobacterium group</taxon>
        <taxon>Agrobacterium</taxon>
    </lineage>
</organism>
<dbReference type="Gene3D" id="1.10.10.10">
    <property type="entry name" value="Winged helix-like DNA-binding domain superfamily/Winged helix DNA-binding domain"/>
    <property type="match status" value="1"/>
</dbReference>
<reference evidence="3 4" key="1">
    <citation type="submission" date="2020-04" db="EMBL/GenBank/DDBJ databases">
        <title>FDA dAtabase for Regulatory Grade micrObial Sequences (FDA-ARGOS): Supporting development and validation of Infectious Disease Dx tests.</title>
        <authorList>
            <person name="Sciortino C."/>
            <person name="Tallon L."/>
            <person name="Sadzewicz L."/>
            <person name="Vavikolanu K."/>
            <person name="Mehta A."/>
            <person name="Aluvathingal J."/>
            <person name="Nadendla S."/>
            <person name="Nandy P."/>
            <person name="Geyer C."/>
            <person name="Yan Y."/>
            <person name="Sichtig H."/>
        </authorList>
    </citation>
    <scope>NUCLEOTIDE SEQUENCE [LARGE SCALE GENOMIC DNA]</scope>
    <source>
        <strain evidence="3 4">FDAARGOS_633</strain>
    </source>
</reference>
<dbReference type="AlphaFoldDB" id="A0A6H0ZKE1"/>
<dbReference type="GO" id="GO:0003677">
    <property type="term" value="F:DNA binding"/>
    <property type="evidence" value="ECO:0007669"/>
    <property type="project" value="InterPro"/>
</dbReference>
<dbReference type="InterPro" id="IPR036388">
    <property type="entry name" value="WH-like_DNA-bd_sf"/>
</dbReference>
<feature type="domain" description="HTH iclR-type" evidence="2">
    <location>
        <begin position="509"/>
        <end position="552"/>
    </location>
</feature>